<keyword evidence="3" id="KW-0812">Transmembrane</keyword>
<feature type="region of interest" description="Disordered" evidence="2">
    <location>
        <begin position="147"/>
        <end position="210"/>
    </location>
</feature>
<feature type="compositionally biased region" description="Basic and acidic residues" evidence="2">
    <location>
        <begin position="147"/>
        <end position="160"/>
    </location>
</feature>
<keyword evidence="3" id="KW-0472">Membrane</keyword>
<dbReference type="Pfam" id="PF01551">
    <property type="entry name" value="Peptidase_M23"/>
    <property type="match status" value="1"/>
</dbReference>
<comment type="caution">
    <text evidence="5">The sequence shown here is derived from an EMBL/GenBank/DDBJ whole genome shotgun (WGS) entry which is preliminary data.</text>
</comment>
<evidence type="ECO:0000256" key="3">
    <source>
        <dbReference type="SAM" id="Phobius"/>
    </source>
</evidence>
<protein>
    <submittedName>
        <fullName evidence="5">Murein DD-endopeptidase MepM/ murein hydrolase activator NlpD</fullName>
    </submittedName>
</protein>
<dbReference type="InterPro" id="IPR050570">
    <property type="entry name" value="Cell_wall_metabolism_enzyme"/>
</dbReference>
<feature type="domain" description="M23ase beta-sheet core" evidence="4">
    <location>
        <begin position="338"/>
        <end position="433"/>
    </location>
</feature>
<proteinExistence type="predicted"/>
<evidence type="ECO:0000256" key="2">
    <source>
        <dbReference type="SAM" id="MobiDB-lite"/>
    </source>
</evidence>
<dbReference type="SUPFAM" id="SSF51261">
    <property type="entry name" value="Duplicated hybrid motif"/>
    <property type="match status" value="1"/>
</dbReference>
<name>A0ABV2L8U1_9HYPH</name>
<dbReference type="InterPro" id="IPR016047">
    <property type="entry name" value="M23ase_b-sheet_dom"/>
</dbReference>
<dbReference type="Proteomes" id="UP001549145">
    <property type="component" value="Unassembled WGS sequence"/>
</dbReference>
<keyword evidence="1" id="KW-0732">Signal</keyword>
<dbReference type="CDD" id="cd12797">
    <property type="entry name" value="M23_peptidase"/>
    <property type="match status" value="1"/>
</dbReference>
<gene>
    <name evidence="5" type="ORF">ABID43_003830</name>
</gene>
<evidence type="ECO:0000313" key="6">
    <source>
        <dbReference type="Proteomes" id="UP001549145"/>
    </source>
</evidence>
<dbReference type="PANTHER" id="PTHR21666">
    <property type="entry name" value="PEPTIDASE-RELATED"/>
    <property type="match status" value="1"/>
</dbReference>
<organism evidence="5 6">
    <name type="scientific">Methylobacterium goesingense</name>
    <dbReference type="NCBI Taxonomy" id="243690"/>
    <lineage>
        <taxon>Bacteria</taxon>
        <taxon>Pseudomonadati</taxon>
        <taxon>Pseudomonadota</taxon>
        <taxon>Alphaproteobacteria</taxon>
        <taxon>Hyphomicrobiales</taxon>
        <taxon>Methylobacteriaceae</taxon>
        <taxon>Methylobacterium</taxon>
    </lineage>
</organism>
<dbReference type="EMBL" id="JBEPMM010000013">
    <property type="protein sequence ID" value="MET3694271.1"/>
    <property type="molecule type" value="Genomic_DNA"/>
</dbReference>
<sequence>MPARRPVVASAGAAPSLGHGPLKPPKQRRVPSAQTAKRGSRVARPRSGGRALWLLAPAVVWGAAATGYAIANYRTVQRLTEEAALRQTAHDDKVRALTRRLVGVASHQVLEEEGLSGRLADIITRQVDLESRQALLAAMAERTLADRAQTDRPIVDRTTNERALPALPPAGASEPQGERPRRRPDGRDAAPSESTPPARPGRSGGLRDDPALGTAQLMTLAARDQFSRIEASLSRVETGQIRIVASLTATSRAAIGRVRAILAELPVPVSLPEPSASPTPNPHNNFASAVAVAEVSLAESNRLRIAMEALPLLAPIEGGAGLTSNFGMRSDPFTGAARMHAGMDFRSPVGTPVRAAAAGRVITAGQSGGYGNLVEIDHGRDLVTRYGHLSSISVAVDQSVAPGTTVGLVGSTGRSTGPHLHYETRHSAAPLDPARFLSAGRKLFAATGAETASEPQAIMSGETSAEMPADVAD</sequence>
<feature type="compositionally biased region" description="Basic and acidic residues" evidence="2">
    <location>
        <begin position="176"/>
        <end position="190"/>
    </location>
</feature>
<reference evidence="5 6" key="1">
    <citation type="submission" date="2024-06" db="EMBL/GenBank/DDBJ databases">
        <title>Genomic Encyclopedia of Type Strains, Phase IV (KMG-IV): sequencing the most valuable type-strain genomes for metagenomic binning, comparative biology and taxonomic classification.</title>
        <authorList>
            <person name="Goeker M."/>
        </authorList>
    </citation>
    <scope>NUCLEOTIDE SEQUENCE [LARGE SCALE GENOMIC DNA]</scope>
    <source>
        <strain evidence="5 6">DSM 21331</strain>
    </source>
</reference>
<dbReference type="PANTHER" id="PTHR21666:SF289">
    <property type="entry name" value="L-ALA--D-GLU ENDOPEPTIDASE"/>
    <property type="match status" value="1"/>
</dbReference>
<dbReference type="RefSeq" id="WP_238283014.1">
    <property type="nucleotide sequence ID" value="NZ_BPQL01000231.1"/>
</dbReference>
<accession>A0ABV2L8U1</accession>
<feature type="region of interest" description="Disordered" evidence="2">
    <location>
        <begin position="448"/>
        <end position="473"/>
    </location>
</feature>
<evidence type="ECO:0000256" key="1">
    <source>
        <dbReference type="ARBA" id="ARBA00022729"/>
    </source>
</evidence>
<dbReference type="Gene3D" id="2.70.70.10">
    <property type="entry name" value="Glucose Permease (Domain IIA)"/>
    <property type="match status" value="1"/>
</dbReference>
<evidence type="ECO:0000259" key="4">
    <source>
        <dbReference type="Pfam" id="PF01551"/>
    </source>
</evidence>
<evidence type="ECO:0000313" key="5">
    <source>
        <dbReference type="EMBL" id="MET3694271.1"/>
    </source>
</evidence>
<feature type="transmembrane region" description="Helical" evidence="3">
    <location>
        <begin position="51"/>
        <end position="71"/>
    </location>
</feature>
<keyword evidence="6" id="KW-1185">Reference proteome</keyword>
<keyword evidence="5" id="KW-0378">Hydrolase</keyword>
<keyword evidence="3" id="KW-1133">Transmembrane helix</keyword>
<dbReference type="InterPro" id="IPR011055">
    <property type="entry name" value="Dup_hybrid_motif"/>
</dbReference>
<dbReference type="GO" id="GO:0016787">
    <property type="term" value="F:hydrolase activity"/>
    <property type="evidence" value="ECO:0007669"/>
    <property type="project" value="UniProtKB-KW"/>
</dbReference>
<feature type="region of interest" description="Disordered" evidence="2">
    <location>
        <begin position="1"/>
        <end position="44"/>
    </location>
</feature>